<organism evidence="2 3">
    <name type="scientific">Candidatus Contendobacter odensis Run_B_J11</name>
    <dbReference type="NCBI Taxonomy" id="1400861"/>
    <lineage>
        <taxon>Bacteria</taxon>
        <taxon>Pseudomonadati</taxon>
        <taxon>Pseudomonadota</taxon>
        <taxon>Gammaproteobacteria</taxon>
        <taxon>Candidatus Competibacteraceae</taxon>
        <taxon>Candidatus Contendibacter</taxon>
    </lineage>
</organism>
<dbReference type="InterPro" id="IPR027417">
    <property type="entry name" value="P-loop_NTPase"/>
</dbReference>
<dbReference type="GO" id="GO:0006777">
    <property type="term" value="P:Mo-molybdopterin cofactor biosynthetic process"/>
    <property type="evidence" value="ECO:0007669"/>
    <property type="project" value="InterPro"/>
</dbReference>
<name>A0A7U7GDL6_9GAMM</name>
<dbReference type="NCBIfam" id="TIGR00176">
    <property type="entry name" value="mobB"/>
    <property type="match status" value="1"/>
</dbReference>
<dbReference type="GO" id="GO:0005525">
    <property type="term" value="F:GTP binding"/>
    <property type="evidence" value="ECO:0007669"/>
    <property type="project" value="InterPro"/>
</dbReference>
<sequence>MKVLGISGWSGCGKTTLIVALIPRLWVHGLTVSTLKHAHHDVDLDVPGKDTYRHREAGAQEVILATGQRWALLHELREAPEPPLAELLTHLQPVDLVLVEGWKSGAYPKLEIWRPHAVNKPPRFPDDRTVIAVACDPLRDLSEYGRPELPIFSLDDVDGIADFIVQFSRTPE</sequence>
<evidence type="ECO:0000313" key="2">
    <source>
        <dbReference type="EMBL" id="CDH46407.1"/>
    </source>
</evidence>
<keyword evidence="3" id="KW-1185">Reference proteome</keyword>
<reference evidence="2 3" key="1">
    <citation type="journal article" date="2014" name="ISME J.">
        <title>Candidatus Competibacter-lineage genomes retrieved from metagenomes reveal functional metabolic diversity.</title>
        <authorList>
            <person name="McIlroy S.J."/>
            <person name="Albertsen M."/>
            <person name="Andresen E.K."/>
            <person name="Saunders A.M."/>
            <person name="Kristiansen R."/>
            <person name="Stokholm-Bjerregaard M."/>
            <person name="Nielsen K.L."/>
            <person name="Nielsen P.H."/>
        </authorList>
    </citation>
    <scope>NUCLEOTIDE SEQUENCE [LARGE SCALE GENOMIC DNA]</scope>
    <source>
        <strain evidence="2 3">Run_B_J11</strain>
    </source>
</reference>
<dbReference type="InterPro" id="IPR004435">
    <property type="entry name" value="MobB_dom"/>
</dbReference>
<dbReference type="SUPFAM" id="SSF52540">
    <property type="entry name" value="P-loop containing nucleoside triphosphate hydrolases"/>
    <property type="match status" value="1"/>
</dbReference>
<dbReference type="CDD" id="cd03116">
    <property type="entry name" value="MobB"/>
    <property type="match status" value="1"/>
</dbReference>
<evidence type="ECO:0000313" key="3">
    <source>
        <dbReference type="Proteomes" id="UP000019184"/>
    </source>
</evidence>
<accession>A0A7U7GDL6</accession>
<evidence type="ECO:0000259" key="1">
    <source>
        <dbReference type="Pfam" id="PF03205"/>
    </source>
</evidence>
<dbReference type="PANTHER" id="PTHR40072:SF1">
    <property type="entry name" value="MOLYBDOPTERIN-GUANINE DINUCLEOTIDE BIOSYNTHESIS ADAPTER PROTEIN"/>
    <property type="match status" value="1"/>
</dbReference>
<dbReference type="Gene3D" id="3.40.50.300">
    <property type="entry name" value="P-loop containing nucleotide triphosphate hydrolases"/>
    <property type="match status" value="1"/>
</dbReference>
<dbReference type="EMBL" id="CBTK010000261">
    <property type="protein sequence ID" value="CDH46407.1"/>
    <property type="molecule type" value="Genomic_DNA"/>
</dbReference>
<dbReference type="AlphaFoldDB" id="A0A7U7GDL6"/>
<comment type="caution">
    <text evidence="2">The sequence shown here is derived from an EMBL/GenBank/DDBJ whole genome shotgun (WGS) entry which is preliminary data.</text>
</comment>
<dbReference type="PANTHER" id="PTHR40072">
    <property type="entry name" value="MOLYBDOPTERIN-GUANINE DINUCLEOTIDE BIOSYNTHESIS ADAPTER PROTEIN-RELATED"/>
    <property type="match status" value="1"/>
</dbReference>
<dbReference type="Proteomes" id="UP000019184">
    <property type="component" value="Unassembled WGS sequence"/>
</dbReference>
<gene>
    <name evidence="2" type="primary">mobB</name>
    <name evidence="2" type="ORF">BN874_460028</name>
</gene>
<proteinExistence type="predicted"/>
<dbReference type="Pfam" id="PF03205">
    <property type="entry name" value="MobB"/>
    <property type="match status" value="1"/>
</dbReference>
<dbReference type="RefSeq" id="WP_034435083.1">
    <property type="nucleotide sequence ID" value="NZ_CBTK010000261.1"/>
</dbReference>
<dbReference type="OrthoDB" id="9788394at2"/>
<protein>
    <submittedName>
        <fullName evidence="2">Molybdopterin-guanine dinucleotide biosynthesis protein B</fullName>
    </submittedName>
</protein>
<dbReference type="InterPro" id="IPR052539">
    <property type="entry name" value="MGD_biosynthesis_adapter"/>
</dbReference>
<feature type="domain" description="Molybdopterin-guanine dinucleotide biosynthesis protein B (MobB)" evidence="1">
    <location>
        <begin position="3"/>
        <end position="136"/>
    </location>
</feature>